<evidence type="ECO:0000256" key="15">
    <source>
        <dbReference type="SAM" id="MobiDB-lite"/>
    </source>
</evidence>
<feature type="compositionally biased region" description="Basic and acidic residues" evidence="15">
    <location>
        <begin position="318"/>
        <end position="339"/>
    </location>
</feature>
<keyword evidence="4" id="KW-0227">DNA damage</keyword>
<keyword evidence="9" id="KW-0234">DNA repair</keyword>
<dbReference type="SUPFAM" id="SSF81624">
    <property type="entry name" value="N-terminal domain of MutM-like DNA repair proteins"/>
    <property type="match status" value="1"/>
</dbReference>
<evidence type="ECO:0000256" key="12">
    <source>
        <dbReference type="ARBA" id="ARBA00023295"/>
    </source>
</evidence>
<dbReference type="PROSITE" id="PS51066">
    <property type="entry name" value="ZF_FPG_2"/>
    <property type="match status" value="1"/>
</dbReference>
<dbReference type="PANTHER" id="PTHR22993">
    <property type="entry name" value="FORMAMIDOPYRIMIDINE-DNA GLYCOSYLASE"/>
    <property type="match status" value="1"/>
</dbReference>
<evidence type="ECO:0000256" key="11">
    <source>
        <dbReference type="ARBA" id="ARBA00023268"/>
    </source>
</evidence>
<feature type="region of interest" description="Disordered" evidence="15">
    <location>
        <begin position="639"/>
        <end position="681"/>
    </location>
</feature>
<dbReference type="PROSITE" id="PS01242">
    <property type="entry name" value="ZF_FPG_1"/>
    <property type="match status" value="1"/>
</dbReference>
<keyword evidence="5 14" id="KW-0863">Zinc-finger</keyword>
<name>A0A0G4G5Q7_9ALVE</name>
<dbReference type="InterPro" id="IPR000214">
    <property type="entry name" value="Znf_DNA_glyclase/AP_lyase"/>
</dbReference>
<dbReference type="InterPro" id="IPR010666">
    <property type="entry name" value="Znf_GRF"/>
</dbReference>
<dbReference type="EMBL" id="CDMZ01000913">
    <property type="protein sequence ID" value="CEM23882.1"/>
    <property type="molecule type" value="Genomic_DNA"/>
</dbReference>
<evidence type="ECO:0000259" key="16">
    <source>
        <dbReference type="PROSITE" id="PS51066"/>
    </source>
</evidence>
<comment type="catalytic activity">
    <reaction evidence="13">
        <text>2'-deoxyribonucleotide-(2'-deoxyribose 5'-phosphate)-2'-deoxyribonucleotide-DNA = a 3'-end 2'-deoxyribonucleotide-(2,3-dehydro-2,3-deoxyribose 5'-phosphate)-DNA + a 5'-end 5'-phospho-2'-deoxyribonucleoside-DNA + H(+)</text>
        <dbReference type="Rhea" id="RHEA:66592"/>
        <dbReference type="Rhea" id="RHEA-COMP:13180"/>
        <dbReference type="Rhea" id="RHEA-COMP:16897"/>
        <dbReference type="Rhea" id="RHEA-COMP:17067"/>
        <dbReference type="ChEBI" id="CHEBI:15378"/>
        <dbReference type="ChEBI" id="CHEBI:136412"/>
        <dbReference type="ChEBI" id="CHEBI:157695"/>
        <dbReference type="ChEBI" id="CHEBI:167181"/>
        <dbReference type="EC" id="4.2.99.18"/>
    </reaction>
</comment>
<dbReference type="PANTHER" id="PTHR22993:SF10">
    <property type="entry name" value="ENDONUCLEASE 8-LIKE 3"/>
    <property type="match status" value="1"/>
</dbReference>
<dbReference type="GO" id="GO:0019104">
    <property type="term" value="F:DNA N-glycosylase activity"/>
    <property type="evidence" value="ECO:0007669"/>
    <property type="project" value="TreeGrafter"/>
</dbReference>
<evidence type="ECO:0000256" key="3">
    <source>
        <dbReference type="ARBA" id="ARBA00022723"/>
    </source>
</evidence>
<feature type="compositionally biased region" description="Polar residues" evidence="15">
    <location>
        <begin position="283"/>
        <end position="294"/>
    </location>
</feature>
<dbReference type="GO" id="GO:0005634">
    <property type="term" value="C:nucleus"/>
    <property type="evidence" value="ECO:0007669"/>
    <property type="project" value="TreeGrafter"/>
</dbReference>
<keyword evidence="10" id="KW-0456">Lyase</keyword>
<dbReference type="SUPFAM" id="SSF57716">
    <property type="entry name" value="Glucocorticoid receptor-like (DNA-binding domain)"/>
    <property type="match status" value="1"/>
</dbReference>
<evidence type="ECO:0000256" key="8">
    <source>
        <dbReference type="ARBA" id="ARBA00023125"/>
    </source>
</evidence>
<feature type="compositionally biased region" description="Basic and acidic residues" evidence="15">
    <location>
        <begin position="751"/>
        <end position="760"/>
    </location>
</feature>
<keyword evidence="6" id="KW-0378">Hydrolase</keyword>
<dbReference type="Pfam" id="PF06839">
    <property type="entry name" value="Zn_ribbon_GRF"/>
    <property type="match status" value="2"/>
</dbReference>
<dbReference type="Pfam" id="PF06831">
    <property type="entry name" value="H2TH"/>
    <property type="match status" value="1"/>
</dbReference>
<feature type="domain" description="GRF-type" evidence="17">
    <location>
        <begin position="717"/>
        <end position="812"/>
    </location>
</feature>
<dbReference type="Gene3D" id="3.20.190.10">
    <property type="entry name" value="MutM-like, N-terminal"/>
    <property type="match status" value="2"/>
</dbReference>
<dbReference type="SUPFAM" id="SSF46946">
    <property type="entry name" value="S13-like H2TH domain"/>
    <property type="match status" value="1"/>
</dbReference>
<keyword evidence="12" id="KW-0326">Glycosidase</keyword>
<evidence type="ECO:0000256" key="10">
    <source>
        <dbReference type="ARBA" id="ARBA00023239"/>
    </source>
</evidence>
<evidence type="ECO:0000256" key="13">
    <source>
        <dbReference type="ARBA" id="ARBA00044632"/>
    </source>
</evidence>
<feature type="compositionally biased region" description="Low complexity" evidence="15">
    <location>
        <begin position="655"/>
        <end position="670"/>
    </location>
</feature>
<keyword evidence="11" id="KW-0511">Multifunctional enzyme</keyword>
<dbReference type="InterPro" id="IPR035937">
    <property type="entry name" value="FPG_N"/>
</dbReference>
<dbReference type="EC" id="4.2.99.18" evidence="2"/>
<reference evidence="18" key="1">
    <citation type="submission" date="2014-11" db="EMBL/GenBank/DDBJ databases">
        <authorList>
            <person name="Otto D Thomas"/>
            <person name="Naeem Raeece"/>
        </authorList>
    </citation>
    <scope>NUCLEOTIDE SEQUENCE</scope>
</reference>
<dbReference type="AlphaFoldDB" id="A0A0G4G5Q7"/>
<dbReference type="Gene3D" id="1.10.8.50">
    <property type="match status" value="1"/>
</dbReference>
<dbReference type="GO" id="GO:0003684">
    <property type="term" value="F:damaged DNA binding"/>
    <property type="evidence" value="ECO:0007669"/>
    <property type="project" value="InterPro"/>
</dbReference>
<feature type="region of interest" description="Disordered" evidence="15">
    <location>
        <begin position="276"/>
        <end position="424"/>
    </location>
</feature>
<evidence type="ECO:0000313" key="18">
    <source>
        <dbReference type="EMBL" id="CEM23882.1"/>
    </source>
</evidence>
<dbReference type="GO" id="GO:0008270">
    <property type="term" value="F:zinc ion binding"/>
    <property type="evidence" value="ECO:0007669"/>
    <property type="project" value="UniProtKB-KW"/>
</dbReference>
<evidence type="ECO:0000256" key="9">
    <source>
        <dbReference type="ARBA" id="ARBA00023204"/>
    </source>
</evidence>
<organism evidence="18">
    <name type="scientific">Chromera velia CCMP2878</name>
    <dbReference type="NCBI Taxonomy" id="1169474"/>
    <lineage>
        <taxon>Eukaryota</taxon>
        <taxon>Sar</taxon>
        <taxon>Alveolata</taxon>
        <taxon>Colpodellida</taxon>
        <taxon>Chromeraceae</taxon>
        <taxon>Chromera</taxon>
    </lineage>
</organism>
<keyword evidence="8" id="KW-0238">DNA-binding</keyword>
<evidence type="ECO:0000256" key="5">
    <source>
        <dbReference type="ARBA" id="ARBA00022771"/>
    </source>
</evidence>
<feature type="domain" description="GRF-type" evidence="17">
    <location>
        <begin position="674"/>
        <end position="713"/>
    </location>
</feature>
<feature type="region of interest" description="Disordered" evidence="15">
    <location>
        <begin position="550"/>
        <end position="616"/>
    </location>
</feature>
<evidence type="ECO:0000256" key="4">
    <source>
        <dbReference type="ARBA" id="ARBA00022763"/>
    </source>
</evidence>
<dbReference type="SMART" id="SM01232">
    <property type="entry name" value="H2TH"/>
    <property type="match status" value="1"/>
</dbReference>
<feature type="compositionally biased region" description="Basic and acidic residues" evidence="15">
    <location>
        <begin position="596"/>
        <end position="606"/>
    </location>
</feature>
<protein>
    <recommendedName>
        <fullName evidence="2">DNA-(apurinic or apyrimidinic site) lyase</fullName>
        <ecNumber evidence="2">4.2.99.18</ecNumber>
    </recommendedName>
</protein>
<feature type="domain" description="FPG-type" evidence="16">
    <location>
        <begin position="245"/>
        <end position="279"/>
    </location>
</feature>
<sequence>MVEGPGCTSNGEKLQKLRNQVIRAILLELQDSQPKLRDKARQCEGCEVTEVFTVGKELFIIIKPLSNALHNLFVAKENGDDGEEEGSSFKGIALRLHFGMQGHIRLNNTSARSPTLPNLILNCNKSTVYTYDTDVDFKTLTYAETVRTRRTRDVMAKCFDFNDASERVRRDKRLICDVAMDQTVLPGVGNMIKVEGLFHSGVNPLRQADSLSAEETLLLLKELRKFAKFMYDLDRKSKALAPFMKVYNKKTCVVCSERVVVVREGHLKRLSYFCPRCQPKNPTPQTRENQTQPSGAGGPDTETRGGVVREQGTHRGVSGREDEVMRQQKGGERSKKDNVNAKGGGDLVQLFARQKRRQEEMTASSFSSSSSFCPFQSAPPVCQPSSSSSSVIQIEDSGDDEREIPRSGPRLTSADCPPGGRQIQYEEDDDEDFFVEIPQHLLFLPPLEHATVTTTSAYPAAHACHAPSTHTRALPMNPPPPPYLPDSRRYPTEMHPPVPREPNVGLQRHHTAPLGTMSSSSQPPYPLGPLVGVPPNPLIPCASSFTNPPHPPSFALPAQTHPPVSSLPHTAPLPPKGPSRIPTGPLPQQQPRGVRPGKETQARGTERNVQSAPLPRDQPWANQIACFCTRVSSQTASSVSGRSAANLQQQSEGGQASQRRNPSSSQQRQQLKGNTSRLPAVLKTVHRRGPNTGKMYYCCAVGKCRFFQWASSSFPSCTHGLPSIMRQVTKEGPNNGRYFFSCPYRKTTNMYERRRERDRQPQQGGSGVAQGEAPTAGRSRGGKEKENVPPVSSQNSTNNQQPCSFFLWAEQHFSQAGRNEHLNVSCCGTEGSTAVGAPLGQSAPKKQRVQAGALPPVFAAWLPNQKK</sequence>
<dbReference type="GO" id="GO:0140078">
    <property type="term" value="F:class I DNA-(apurinic or apyrimidinic site) endonuclease activity"/>
    <property type="evidence" value="ECO:0007669"/>
    <property type="project" value="UniProtKB-EC"/>
</dbReference>
<proteinExistence type="inferred from homology"/>
<evidence type="ECO:0000256" key="14">
    <source>
        <dbReference type="PROSITE-ProRule" id="PRU00391"/>
    </source>
</evidence>
<evidence type="ECO:0000256" key="1">
    <source>
        <dbReference type="ARBA" id="ARBA00009409"/>
    </source>
</evidence>
<dbReference type="PROSITE" id="PS51999">
    <property type="entry name" value="ZF_GRF"/>
    <property type="match status" value="2"/>
</dbReference>
<dbReference type="InterPro" id="IPR010979">
    <property type="entry name" value="Ribosomal_uS13-like_H2TH"/>
</dbReference>
<comment type="similarity">
    <text evidence="1">Belongs to the FPG family.</text>
</comment>
<dbReference type="InterPro" id="IPR015887">
    <property type="entry name" value="DNA_glyclase_Znf_dom_DNA_BS"/>
</dbReference>
<evidence type="ECO:0000256" key="6">
    <source>
        <dbReference type="ARBA" id="ARBA00022801"/>
    </source>
</evidence>
<keyword evidence="7" id="KW-0862">Zinc</keyword>
<dbReference type="VEuPathDB" id="CryptoDB:Cvel_20407"/>
<feature type="region of interest" description="Disordered" evidence="15">
    <location>
        <begin position="751"/>
        <end position="798"/>
    </location>
</feature>
<dbReference type="InterPro" id="IPR015886">
    <property type="entry name" value="H2TH_FPG"/>
</dbReference>
<accession>A0A0G4G5Q7</accession>
<feature type="compositionally biased region" description="Polar residues" evidence="15">
    <location>
        <begin position="639"/>
        <end position="654"/>
    </location>
</feature>
<gene>
    <name evidence="18" type="ORF">Cvel_20407</name>
</gene>
<evidence type="ECO:0000259" key="17">
    <source>
        <dbReference type="PROSITE" id="PS51999"/>
    </source>
</evidence>
<evidence type="ECO:0000256" key="2">
    <source>
        <dbReference type="ARBA" id="ARBA00012720"/>
    </source>
</evidence>
<evidence type="ECO:0000256" key="7">
    <source>
        <dbReference type="ARBA" id="ARBA00022833"/>
    </source>
</evidence>
<dbReference type="GO" id="GO:0006284">
    <property type="term" value="P:base-excision repair"/>
    <property type="evidence" value="ECO:0007669"/>
    <property type="project" value="InterPro"/>
</dbReference>
<keyword evidence="3" id="KW-0479">Metal-binding</keyword>